<dbReference type="PANTHER" id="PTHR23150">
    <property type="entry name" value="SULFATASE MODIFYING FACTOR 1, 2"/>
    <property type="match status" value="1"/>
</dbReference>
<evidence type="ECO:0000256" key="2">
    <source>
        <dbReference type="SAM" id="MobiDB-lite"/>
    </source>
</evidence>
<dbReference type="SUPFAM" id="SSF56436">
    <property type="entry name" value="C-type lectin-like"/>
    <property type="match status" value="1"/>
</dbReference>
<gene>
    <name evidence="4" type="ORF">OLX77_01235</name>
</gene>
<dbReference type="InterPro" id="IPR005532">
    <property type="entry name" value="SUMF_dom"/>
</dbReference>
<evidence type="ECO:0000313" key="5">
    <source>
        <dbReference type="Proteomes" id="UP001154240"/>
    </source>
</evidence>
<evidence type="ECO:0000259" key="3">
    <source>
        <dbReference type="Pfam" id="PF03781"/>
    </source>
</evidence>
<dbReference type="InterPro" id="IPR042095">
    <property type="entry name" value="SUMF_sf"/>
</dbReference>
<feature type="domain" description="Sulfatase-modifying factor enzyme-like" evidence="3">
    <location>
        <begin position="203"/>
        <end position="459"/>
    </location>
</feature>
<feature type="compositionally biased region" description="Acidic residues" evidence="2">
    <location>
        <begin position="73"/>
        <end position="101"/>
    </location>
</feature>
<feature type="region of interest" description="Disordered" evidence="2">
    <location>
        <begin position="73"/>
        <end position="103"/>
    </location>
</feature>
<reference evidence="4" key="2">
    <citation type="submission" date="2022-10" db="EMBL/GenBank/DDBJ databases">
        <authorList>
            <person name="Aronson H.S."/>
        </authorList>
    </citation>
    <scope>NUCLEOTIDE SEQUENCE</scope>
    <source>
        <strain evidence="4">RS19-109</strain>
    </source>
</reference>
<dbReference type="AlphaFoldDB" id="A0A9X4MC65"/>
<sequence length="460" mass="50659">LEEEVEILDEEELEEVLEEETSPTEGLGEEEGGAGDAGIAEGVELLDEELIEEVQELADEDLADTELLEEEVEILDEEELEEVLEEETSPTEGLGEEEGGAGDEGVAGEIELLDEDLIEEVQELADEALTESEFIEEEVEILDEDALEEIGESAESLAAPPHQPSPLEVLSKYIEAEEAVNQGELLRETQEEFINQILERFMPKFIKIPAGTYLIGSANPKGLEQPLRKVDLQDFYLGQSPVTNDLFDMFVRETGYTTDAEEAGYGIVFEGRCTNRKDPETGRQTFSLTQGTIARHVSGANWRHPAGPDSTLEGRHNHPVVQVSHHDAMAFAAWAGKRLPTEEEWEAAARGARGQLFPWGEMWQVDFGNFEGACLGGTTSVEHFGRKGMSPFGIYDLLGNIAEWTSSLDPGQPASPGKPTEKIYILKGGSWITGGTVTAAWRQIERGKYWANTIGFRCAV</sequence>
<evidence type="ECO:0000313" key="4">
    <source>
        <dbReference type="EMBL" id="MDG4474781.1"/>
    </source>
</evidence>
<dbReference type="EMBL" id="JAPHEH010000001">
    <property type="protein sequence ID" value="MDG4474781.1"/>
    <property type="molecule type" value="Genomic_DNA"/>
</dbReference>
<keyword evidence="1" id="KW-0175">Coiled coil</keyword>
<evidence type="ECO:0000256" key="1">
    <source>
        <dbReference type="SAM" id="Coils"/>
    </source>
</evidence>
<protein>
    <submittedName>
        <fullName evidence="4">Formylglycine-generating enzyme family protein</fullName>
    </submittedName>
</protein>
<keyword evidence="5" id="KW-1185">Reference proteome</keyword>
<dbReference type="InterPro" id="IPR051043">
    <property type="entry name" value="Sulfatase_Mod_Factor_Kinase"/>
</dbReference>
<proteinExistence type="predicted"/>
<dbReference type="InterPro" id="IPR016187">
    <property type="entry name" value="CTDL_fold"/>
</dbReference>
<feature type="compositionally biased region" description="Acidic residues" evidence="2">
    <location>
        <begin position="1"/>
        <end position="33"/>
    </location>
</feature>
<dbReference type="PANTHER" id="PTHR23150:SF19">
    <property type="entry name" value="FORMYLGLYCINE-GENERATING ENZYME"/>
    <property type="match status" value="1"/>
</dbReference>
<organism evidence="4 5">
    <name type="scientific">Thiovibrio frasassiensis</name>
    <dbReference type="NCBI Taxonomy" id="2984131"/>
    <lineage>
        <taxon>Bacteria</taxon>
        <taxon>Pseudomonadati</taxon>
        <taxon>Thermodesulfobacteriota</taxon>
        <taxon>Desulfobulbia</taxon>
        <taxon>Desulfobulbales</taxon>
        <taxon>Thiovibrionaceae</taxon>
        <taxon>Thiovibrio</taxon>
    </lineage>
</organism>
<feature type="coiled-coil region" evidence="1">
    <location>
        <begin position="118"/>
        <end position="145"/>
    </location>
</feature>
<feature type="region of interest" description="Disordered" evidence="2">
    <location>
        <begin position="1"/>
        <end position="44"/>
    </location>
</feature>
<accession>A0A9X4MC65</accession>
<reference evidence="4" key="1">
    <citation type="journal article" date="2022" name="bioRxiv">
        <title>Thiovibrio frasassiensisgen. nov., sp. nov., an autotrophic, elemental sulfur disproportionating bacterium isolated from sulfidic karst sediment, and proposal of Thiovibrionaceae fam. nov.</title>
        <authorList>
            <person name="Aronson H."/>
            <person name="Thomas C."/>
            <person name="Bhattacharyya M."/>
            <person name="Eckstein S."/>
            <person name="Jensen S."/>
            <person name="Barco R."/>
            <person name="Macalady J."/>
            <person name="Amend J."/>
        </authorList>
    </citation>
    <scope>NUCLEOTIDE SEQUENCE</scope>
    <source>
        <strain evidence="4">RS19-109</strain>
    </source>
</reference>
<dbReference type="RefSeq" id="WP_307631761.1">
    <property type="nucleotide sequence ID" value="NZ_JAPHEH010000001.1"/>
</dbReference>
<feature type="non-terminal residue" evidence="4">
    <location>
        <position position="1"/>
    </location>
</feature>
<dbReference type="GO" id="GO:0120147">
    <property type="term" value="F:formylglycine-generating oxidase activity"/>
    <property type="evidence" value="ECO:0007669"/>
    <property type="project" value="TreeGrafter"/>
</dbReference>
<dbReference type="Gene3D" id="3.90.1580.10">
    <property type="entry name" value="paralog of FGE (formylglycine-generating enzyme)"/>
    <property type="match status" value="1"/>
</dbReference>
<dbReference type="Proteomes" id="UP001154240">
    <property type="component" value="Unassembled WGS sequence"/>
</dbReference>
<name>A0A9X4MC65_9BACT</name>
<comment type="caution">
    <text evidence="4">The sequence shown here is derived from an EMBL/GenBank/DDBJ whole genome shotgun (WGS) entry which is preliminary data.</text>
</comment>
<dbReference type="Pfam" id="PF03781">
    <property type="entry name" value="FGE-sulfatase"/>
    <property type="match status" value="1"/>
</dbReference>